<keyword evidence="3" id="KW-1185">Reference proteome</keyword>
<feature type="region of interest" description="Disordered" evidence="1">
    <location>
        <begin position="85"/>
        <end position="105"/>
    </location>
</feature>
<evidence type="ECO:0000256" key="1">
    <source>
        <dbReference type="SAM" id="MobiDB-lite"/>
    </source>
</evidence>
<reference evidence="2" key="1">
    <citation type="submission" date="2020-02" db="EMBL/GenBank/DDBJ databases">
        <authorList>
            <person name="Lichtner F.J."/>
        </authorList>
    </citation>
    <scope>NUCLEOTIDE SEQUENCE</scope>
    <source>
        <strain evidence="2">G10</strain>
    </source>
</reference>
<protein>
    <submittedName>
        <fullName evidence="2">Uncharacterized protein</fullName>
    </submittedName>
</protein>
<organism evidence="2 3">
    <name type="scientific">Penicillium crustosum</name>
    <name type="common">Blue mold fungus</name>
    <dbReference type="NCBI Taxonomy" id="36656"/>
    <lineage>
        <taxon>Eukaryota</taxon>
        <taxon>Fungi</taxon>
        <taxon>Dikarya</taxon>
        <taxon>Ascomycota</taxon>
        <taxon>Pezizomycotina</taxon>
        <taxon>Eurotiomycetes</taxon>
        <taxon>Eurotiomycetidae</taxon>
        <taxon>Eurotiales</taxon>
        <taxon>Aspergillaceae</taxon>
        <taxon>Penicillium</taxon>
    </lineage>
</organism>
<proteinExistence type="predicted"/>
<name>A0A9P5GC24_PENCR</name>
<accession>A0A9P5GC24</accession>
<dbReference type="EMBL" id="JAAOZQ010000168">
    <property type="protein sequence ID" value="KAF7515628.1"/>
    <property type="molecule type" value="Genomic_DNA"/>
</dbReference>
<sequence>MVAPELEKPQASNKEVRLLDTREIQIWIAEGPNTPLNLIGVGNLTGKASSLRLLTEVHQIFSKRKSWSGLCRGIASAVDQILSKETAPQEVPQVAPSGDSNTQVA</sequence>
<comment type="caution">
    <text evidence="2">The sequence shown here is derived from an EMBL/GenBank/DDBJ whole genome shotgun (WGS) entry which is preliminary data.</text>
</comment>
<gene>
    <name evidence="2" type="ORF">PCG10_002992</name>
</gene>
<dbReference type="AlphaFoldDB" id="A0A9P5GC24"/>
<dbReference type="Proteomes" id="UP000701341">
    <property type="component" value="Unassembled WGS sequence"/>
</dbReference>
<evidence type="ECO:0000313" key="2">
    <source>
        <dbReference type="EMBL" id="KAF7515628.1"/>
    </source>
</evidence>
<evidence type="ECO:0000313" key="3">
    <source>
        <dbReference type="Proteomes" id="UP000701341"/>
    </source>
</evidence>